<evidence type="ECO:0000256" key="13">
    <source>
        <dbReference type="ARBA" id="ARBA00023012"/>
    </source>
</evidence>
<feature type="transmembrane region" description="Helical" evidence="17">
    <location>
        <begin position="316"/>
        <end position="336"/>
    </location>
</feature>
<evidence type="ECO:0000256" key="12">
    <source>
        <dbReference type="ARBA" id="ARBA00022989"/>
    </source>
</evidence>
<accession>A0A931IU53</accession>
<dbReference type="InterPro" id="IPR005467">
    <property type="entry name" value="His_kinase_dom"/>
</dbReference>
<evidence type="ECO:0000313" key="19">
    <source>
        <dbReference type="EMBL" id="MBH9552790.1"/>
    </source>
</evidence>
<gene>
    <name evidence="19" type="ORF">I7X43_07980</name>
</gene>
<evidence type="ECO:0000256" key="9">
    <source>
        <dbReference type="ARBA" id="ARBA00022741"/>
    </source>
</evidence>
<comment type="caution">
    <text evidence="19">The sequence shown here is derived from an EMBL/GenBank/DDBJ whole genome shotgun (WGS) entry which is preliminary data.</text>
</comment>
<keyword evidence="16" id="KW-0175">Coiled coil</keyword>
<dbReference type="InterPro" id="IPR004358">
    <property type="entry name" value="Sig_transdc_His_kin-like_C"/>
</dbReference>
<dbReference type="GO" id="GO:0000155">
    <property type="term" value="F:phosphorelay sensor kinase activity"/>
    <property type="evidence" value="ECO:0007669"/>
    <property type="project" value="InterPro"/>
</dbReference>
<keyword evidence="11" id="KW-0067">ATP-binding</keyword>
<evidence type="ECO:0000256" key="2">
    <source>
        <dbReference type="ARBA" id="ARBA00004429"/>
    </source>
</evidence>
<keyword evidence="7" id="KW-0808">Transferase</keyword>
<keyword evidence="5" id="KW-0997">Cell inner membrane</keyword>
<dbReference type="SUPFAM" id="SSF47384">
    <property type="entry name" value="Homodimeric domain of signal transducing histidine kinase"/>
    <property type="match status" value="1"/>
</dbReference>
<dbReference type="Gene3D" id="3.30.565.10">
    <property type="entry name" value="Histidine kinase-like ATPase, C-terminal domain"/>
    <property type="match status" value="1"/>
</dbReference>
<sequence length="613" mass="67264">MPRSPLSPLSRLLWRHQMALATGLTVVLAVAGFSLTHRLTERAGLERLTELGVERLELYAGSLEAEITRLAHVPALVALGDEVAAVLEGDAGAESRVQRRLAQINAQAGSLLIAVVDRAGKLRLFSASEAPSVLETARLESIAAALVDGQSGFFSSNETSTDYFHAAPVRRGDRVLGQVMVRINLAPLEATWVGLGQRSRGEKLLVVDRQDVVTLSSVPAWKYRRFVEGFNTQSWAEMPRHLSLHYPPQGRDALRWESRGEASAGSMLWQLQAPEGDRARDLPTRLLVQERPMMAWGLRLMTLSDPTEVWRDAGRAAWGGGALGALLGLLGIYYLFRRRAMIQLARARDALEREVEERTQALSQANAELTREIEQRLRAEDELVQAGKLAVLGQLSAGVAHEVNQPLTALRALSANSQRFLEAGKLEAVQRNLVNIEAAVERMARITSQLKSFSRRSGTRHERVNLAQAVANARVLLEHRLREAQVQVDEQVEVTLHVHCDGTRLEQVLVNLIGNAVDAMETAPARRLGLRAWTQGARIFVAVSDTGAGLSAEARARLFEPFFTTKPAGQGLGLGLVISAQIVREFGGMLVPWPGESGMEFRFDLPAAHDEGR</sequence>
<dbReference type="EC" id="2.7.13.3" evidence="3"/>
<dbReference type="GO" id="GO:0005524">
    <property type="term" value="F:ATP binding"/>
    <property type="evidence" value="ECO:0007669"/>
    <property type="project" value="UniProtKB-KW"/>
</dbReference>
<evidence type="ECO:0000256" key="10">
    <source>
        <dbReference type="ARBA" id="ARBA00022777"/>
    </source>
</evidence>
<keyword evidence="8 17" id="KW-0812">Transmembrane</keyword>
<evidence type="ECO:0000313" key="20">
    <source>
        <dbReference type="Proteomes" id="UP000620139"/>
    </source>
</evidence>
<dbReference type="InterPro" id="IPR017055">
    <property type="entry name" value="Sig_transdc_His_kinase_DctB"/>
</dbReference>
<dbReference type="AlphaFoldDB" id="A0A931IU53"/>
<dbReference type="Gene3D" id="1.10.287.130">
    <property type="match status" value="1"/>
</dbReference>
<dbReference type="SUPFAM" id="SSF55874">
    <property type="entry name" value="ATPase domain of HSP90 chaperone/DNA topoisomerase II/histidine kinase"/>
    <property type="match status" value="1"/>
</dbReference>
<proteinExistence type="predicted"/>
<dbReference type="InterPro" id="IPR036890">
    <property type="entry name" value="HATPase_C_sf"/>
</dbReference>
<dbReference type="SMART" id="SM00387">
    <property type="entry name" value="HATPase_c"/>
    <property type="match status" value="1"/>
</dbReference>
<protein>
    <recommendedName>
        <fullName evidence="15">C4-dicarboxylate transport sensor protein DctB</fullName>
        <ecNumber evidence="3">2.7.13.3</ecNumber>
    </recommendedName>
</protein>
<dbReference type="RefSeq" id="WP_198100414.1">
    <property type="nucleotide sequence ID" value="NZ_JAEDAL010000003.1"/>
</dbReference>
<dbReference type="Gene3D" id="3.30.450.20">
    <property type="entry name" value="PAS domain"/>
    <property type="match status" value="2"/>
</dbReference>
<dbReference type="PANTHER" id="PTHR43065:SF46">
    <property type="entry name" value="C4-DICARBOXYLATE TRANSPORT SENSOR PROTEIN DCTB"/>
    <property type="match status" value="1"/>
</dbReference>
<evidence type="ECO:0000256" key="14">
    <source>
        <dbReference type="ARBA" id="ARBA00023136"/>
    </source>
</evidence>
<keyword evidence="20" id="KW-1185">Reference proteome</keyword>
<dbReference type="PROSITE" id="PS50109">
    <property type="entry name" value="HIS_KIN"/>
    <property type="match status" value="1"/>
</dbReference>
<dbReference type="GO" id="GO:0005886">
    <property type="term" value="C:plasma membrane"/>
    <property type="evidence" value="ECO:0007669"/>
    <property type="project" value="UniProtKB-SubCell"/>
</dbReference>
<dbReference type="SMART" id="SM00388">
    <property type="entry name" value="HisKA"/>
    <property type="match status" value="1"/>
</dbReference>
<keyword evidence="13" id="KW-0902">Two-component regulatory system</keyword>
<dbReference type="PIRSF" id="PIRSF036431">
    <property type="entry name" value="STHK_DctB"/>
    <property type="match status" value="1"/>
</dbReference>
<keyword evidence="9" id="KW-0547">Nucleotide-binding</keyword>
<dbReference type="Pfam" id="PF00512">
    <property type="entry name" value="HisKA"/>
    <property type="match status" value="1"/>
</dbReference>
<evidence type="ECO:0000256" key="3">
    <source>
        <dbReference type="ARBA" id="ARBA00012438"/>
    </source>
</evidence>
<dbReference type="Proteomes" id="UP000620139">
    <property type="component" value="Unassembled WGS sequence"/>
</dbReference>
<comment type="catalytic activity">
    <reaction evidence="1">
        <text>ATP + protein L-histidine = ADP + protein N-phospho-L-histidine.</text>
        <dbReference type="EC" id="2.7.13.3"/>
    </reaction>
</comment>
<evidence type="ECO:0000256" key="16">
    <source>
        <dbReference type="SAM" id="Coils"/>
    </source>
</evidence>
<organism evidence="19 20">
    <name type="scientific">Inhella gelatinilytica</name>
    <dbReference type="NCBI Taxonomy" id="2795030"/>
    <lineage>
        <taxon>Bacteria</taxon>
        <taxon>Pseudomonadati</taxon>
        <taxon>Pseudomonadota</taxon>
        <taxon>Betaproteobacteria</taxon>
        <taxon>Burkholderiales</taxon>
        <taxon>Sphaerotilaceae</taxon>
        <taxon>Inhella</taxon>
    </lineage>
</organism>
<evidence type="ECO:0000256" key="8">
    <source>
        <dbReference type="ARBA" id="ARBA00022692"/>
    </source>
</evidence>
<evidence type="ECO:0000256" key="1">
    <source>
        <dbReference type="ARBA" id="ARBA00000085"/>
    </source>
</evidence>
<evidence type="ECO:0000256" key="4">
    <source>
        <dbReference type="ARBA" id="ARBA00022475"/>
    </source>
</evidence>
<evidence type="ECO:0000259" key="18">
    <source>
        <dbReference type="PROSITE" id="PS50109"/>
    </source>
</evidence>
<evidence type="ECO:0000256" key="6">
    <source>
        <dbReference type="ARBA" id="ARBA00022553"/>
    </source>
</evidence>
<evidence type="ECO:0000256" key="15">
    <source>
        <dbReference type="ARBA" id="ARBA00073143"/>
    </source>
</evidence>
<evidence type="ECO:0000256" key="5">
    <source>
        <dbReference type="ARBA" id="ARBA00022519"/>
    </source>
</evidence>
<keyword evidence="4" id="KW-1003">Cell membrane</keyword>
<dbReference type="Pfam" id="PF02518">
    <property type="entry name" value="HATPase_c"/>
    <property type="match status" value="1"/>
</dbReference>
<dbReference type="PRINTS" id="PR00344">
    <property type="entry name" value="BCTRLSENSOR"/>
</dbReference>
<evidence type="ECO:0000256" key="7">
    <source>
        <dbReference type="ARBA" id="ARBA00022679"/>
    </source>
</evidence>
<feature type="coiled-coil region" evidence="16">
    <location>
        <begin position="337"/>
        <end position="382"/>
    </location>
</feature>
<dbReference type="InterPro" id="IPR003594">
    <property type="entry name" value="HATPase_dom"/>
</dbReference>
<dbReference type="EMBL" id="JAEDAL010000003">
    <property type="protein sequence ID" value="MBH9552790.1"/>
    <property type="molecule type" value="Genomic_DNA"/>
</dbReference>
<dbReference type="PANTHER" id="PTHR43065">
    <property type="entry name" value="SENSOR HISTIDINE KINASE"/>
    <property type="match status" value="1"/>
</dbReference>
<dbReference type="FunFam" id="1.10.287.130:FF:000049">
    <property type="entry name" value="C4-dicarboxylate transport sensor protein DctB"/>
    <property type="match status" value="1"/>
</dbReference>
<evidence type="ECO:0000256" key="11">
    <source>
        <dbReference type="ARBA" id="ARBA00022840"/>
    </source>
</evidence>
<evidence type="ECO:0000256" key="17">
    <source>
        <dbReference type="SAM" id="Phobius"/>
    </source>
</evidence>
<name>A0A931IU53_9BURK</name>
<keyword evidence="6" id="KW-0597">Phosphoprotein</keyword>
<dbReference type="InterPro" id="IPR003661">
    <property type="entry name" value="HisK_dim/P_dom"/>
</dbReference>
<feature type="domain" description="Histidine kinase" evidence="18">
    <location>
        <begin position="398"/>
        <end position="609"/>
    </location>
</feature>
<dbReference type="InterPro" id="IPR036097">
    <property type="entry name" value="HisK_dim/P_sf"/>
</dbReference>
<dbReference type="CDD" id="cd00082">
    <property type="entry name" value="HisKA"/>
    <property type="match status" value="1"/>
</dbReference>
<reference evidence="19" key="1">
    <citation type="submission" date="2020-12" db="EMBL/GenBank/DDBJ databases">
        <title>The genome sequence of Inhella sp. 4Y17.</title>
        <authorList>
            <person name="Liu Y."/>
        </authorList>
    </citation>
    <scope>NUCLEOTIDE SEQUENCE</scope>
    <source>
        <strain evidence="19">4Y10</strain>
    </source>
</reference>
<keyword evidence="12 17" id="KW-1133">Transmembrane helix</keyword>
<keyword evidence="14 17" id="KW-0472">Membrane</keyword>
<comment type="subcellular location">
    <subcellularLocation>
        <location evidence="2">Cell inner membrane</location>
        <topology evidence="2">Multi-pass membrane protein</topology>
    </subcellularLocation>
</comment>
<keyword evidence="10 19" id="KW-0418">Kinase</keyword>